<dbReference type="Pfam" id="PF07282">
    <property type="entry name" value="Cas12f1-like_TNB"/>
    <property type="match status" value="1"/>
</dbReference>
<organism evidence="8 9">
    <name type="scientific">Thermosynechococcus vestitus (strain NIES-2133 / IAM M-273 / BP-1)</name>
    <dbReference type="NCBI Taxonomy" id="197221"/>
    <lineage>
        <taxon>Bacteria</taxon>
        <taxon>Bacillati</taxon>
        <taxon>Cyanobacteriota</taxon>
        <taxon>Cyanophyceae</taxon>
        <taxon>Acaryochloridales</taxon>
        <taxon>Thermosynechococcaceae</taxon>
        <taxon>Thermosynechococcus</taxon>
    </lineage>
</organism>
<dbReference type="KEGG" id="tel:tll0468"/>
<dbReference type="PANTHER" id="PTHR30405:SF25">
    <property type="entry name" value="RNA-GUIDED DNA ENDONUCLEASE INSQ-RELATED"/>
    <property type="match status" value="1"/>
</dbReference>
<keyword evidence="3" id="KW-0815">Transposition</keyword>
<proteinExistence type="inferred from homology"/>
<dbReference type="AlphaFoldDB" id="Q8DLL6"/>
<dbReference type="InterPro" id="IPR010095">
    <property type="entry name" value="Cas12f1-like_TNB"/>
</dbReference>
<dbReference type="EMBL" id="BA000039">
    <property type="protein sequence ID" value="BAC08020.1"/>
    <property type="molecule type" value="Genomic_DNA"/>
</dbReference>
<evidence type="ECO:0000313" key="8">
    <source>
        <dbReference type="EMBL" id="BAC08020.1"/>
    </source>
</evidence>
<comment type="similarity">
    <text evidence="1">In the C-terminal section; belongs to the transposase 35 family.</text>
</comment>
<protein>
    <submittedName>
        <fullName evidence="8">Tll0468 protein</fullName>
    </submittedName>
</protein>
<evidence type="ECO:0000259" key="7">
    <source>
        <dbReference type="Pfam" id="PF07282"/>
    </source>
</evidence>
<evidence type="ECO:0000259" key="6">
    <source>
        <dbReference type="Pfam" id="PF01385"/>
    </source>
</evidence>
<dbReference type="EnsemblBacteria" id="BAC08020">
    <property type="protein sequence ID" value="BAC08020"/>
    <property type="gene ID" value="BAC08020"/>
</dbReference>
<gene>
    <name evidence="8" type="ordered locus">tll0468</name>
</gene>
<sequence length="241" mass="27533">MTVIKDAANRYFLSFVVEIDPVDQPASNPSIGIDLGIKAFATLSTGEKIDGPEYSKLDRKIRRKQRKLARQVKGSQRREKTRLQIAKLHSRISDIRRDFLHKVSTRVVIENQVITLEDLNVSGMVKNRKLARAISLQGWREFRVLVEAKCKRLNREFIVIDRWEPTSQTCSKCGFKWGKIDLSVRSVVCLNCGTEHDRDENAARNIEKVGIGHCHDYKWTQRESKTTSVASPSEASRIIAL</sequence>
<dbReference type="NCBIfam" id="TIGR01766">
    <property type="entry name" value="IS200/IS605 family accessory protein TnpB-like domain"/>
    <property type="match status" value="1"/>
</dbReference>
<dbReference type="GO" id="GO:0003677">
    <property type="term" value="F:DNA binding"/>
    <property type="evidence" value="ECO:0007669"/>
    <property type="project" value="UniProtKB-KW"/>
</dbReference>
<dbReference type="STRING" id="197221.gene:10747057"/>
<dbReference type="GO" id="GO:0006310">
    <property type="term" value="P:DNA recombination"/>
    <property type="evidence" value="ECO:0007669"/>
    <property type="project" value="UniProtKB-KW"/>
</dbReference>
<keyword evidence="9" id="KW-1185">Reference proteome</keyword>
<dbReference type="GO" id="GO:0032196">
    <property type="term" value="P:transposition"/>
    <property type="evidence" value="ECO:0007669"/>
    <property type="project" value="UniProtKB-KW"/>
</dbReference>
<accession>Q8DLL6</accession>
<feature type="domain" description="Probable transposase IS891/IS1136/IS1341" evidence="6">
    <location>
        <begin position="14"/>
        <end position="128"/>
    </location>
</feature>
<name>Q8DLL6_THEVB</name>
<evidence type="ECO:0000256" key="5">
    <source>
        <dbReference type="ARBA" id="ARBA00023172"/>
    </source>
</evidence>
<keyword evidence="4" id="KW-0238">DNA-binding</keyword>
<keyword evidence="5" id="KW-0233">DNA recombination</keyword>
<dbReference type="eggNOG" id="COG0675">
    <property type="taxonomic scope" value="Bacteria"/>
</dbReference>
<dbReference type="PATRIC" id="fig|197221.4.peg.493"/>
<dbReference type="PANTHER" id="PTHR30405">
    <property type="entry name" value="TRANSPOSASE"/>
    <property type="match status" value="1"/>
</dbReference>
<evidence type="ECO:0000256" key="2">
    <source>
        <dbReference type="ARBA" id="ARBA00011044"/>
    </source>
</evidence>
<dbReference type="NCBIfam" id="NF040570">
    <property type="entry name" value="guided_TnpB"/>
    <property type="match status" value="1"/>
</dbReference>
<reference evidence="8 9" key="1">
    <citation type="journal article" date="2002" name="DNA Res.">
        <title>Complete genome structure of the thermophilic cyanobacterium Thermosynechococcus elongatus BP-1.</title>
        <authorList>
            <person name="Nakamura Y."/>
            <person name="Kaneko T."/>
            <person name="Sato S."/>
            <person name="Ikeuchi M."/>
            <person name="Katoh H."/>
            <person name="Sasamoto S."/>
            <person name="Watanabe A."/>
            <person name="Iriguchi M."/>
            <person name="Kawashima K."/>
            <person name="Kimura T."/>
            <person name="Kishida Y."/>
            <person name="Kiyokawa C."/>
            <person name="Kohara M."/>
            <person name="Matsumoto M."/>
            <person name="Matsuno A."/>
            <person name="Nakazaki N."/>
            <person name="Shimpo S."/>
            <person name="Sugimoto M."/>
            <person name="Takeuchi C."/>
            <person name="Yamada M."/>
            <person name="Tabata S."/>
        </authorList>
    </citation>
    <scope>NUCLEOTIDE SEQUENCE [LARGE SCALE GENOMIC DNA]</scope>
    <source>
        <strain evidence="9">IAM M-273 / NIES-2133 / BP-1</strain>
    </source>
</reference>
<evidence type="ECO:0000256" key="3">
    <source>
        <dbReference type="ARBA" id="ARBA00022578"/>
    </source>
</evidence>
<comment type="similarity">
    <text evidence="2">In the N-terminal section; belongs to the transposase 2 family.</text>
</comment>
<evidence type="ECO:0000313" key="9">
    <source>
        <dbReference type="Proteomes" id="UP000000440"/>
    </source>
</evidence>
<evidence type="ECO:0000256" key="4">
    <source>
        <dbReference type="ARBA" id="ARBA00023125"/>
    </source>
</evidence>
<dbReference type="Pfam" id="PF01385">
    <property type="entry name" value="OrfB_IS605"/>
    <property type="match status" value="1"/>
</dbReference>
<evidence type="ECO:0000256" key="1">
    <source>
        <dbReference type="ARBA" id="ARBA00008761"/>
    </source>
</evidence>
<dbReference type="InterPro" id="IPR001959">
    <property type="entry name" value="Transposase"/>
</dbReference>
<feature type="domain" description="Cas12f1-like TNB" evidence="7">
    <location>
        <begin position="139"/>
        <end position="206"/>
    </location>
</feature>
<dbReference type="Proteomes" id="UP000000440">
    <property type="component" value="Chromosome"/>
</dbReference>
<dbReference type="InterPro" id="IPR051399">
    <property type="entry name" value="RNA-guided_DNA_endo/Transpos"/>
</dbReference>